<accession>A0A0E9SDM8</accession>
<protein>
    <submittedName>
        <fullName evidence="1">Uncharacterized protein</fullName>
    </submittedName>
</protein>
<proteinExistence type="predicted"/>
<name>A0A0E9SDM8_ANGAN</name>
<evidence type="ECO:0000313" key="1">
    <source>
        <dbReference type="EMBL" id="JAH38628.1"/>
    </source>
</evidence>
<sequence length="50" mass="5755">MSKFTNELYKNGNPHTAQEPWISTLHNECTGSLYFCVNLTSNAGHRTFFF</sequence>
<dbReference type="AlphaFoldDB" id="A0A0E9SDM8"/>
<dbReference type="EMBL" id="GBXM01069949">
    <property type="protein sequence ID" value="JAH38628.1"/>
    <property type="molecule type" value="Transcribed_RNA"/>
</dbReference>
<organism evidence="1">
    <name type="scientific">Anguilla anguilla</name>
    <name type="common">European freshwater eel</name>
    <name type="synonym">Muraena anguilla</name>
    <dbReference type="NCBI Taxonomy" id="7936"/>
    <lineage>
        <taxon>Eukaryota</taxon>
        <taxon>Metazoa</taxon>
        <taxon>Chordata</taxon>
        <taxon>Craniata</taxon>
        <taxon>Vertebrata</taxon>
        <taxon>Euteleostomi</taxon>
        <taxon>Actinopterygii</taxon>
        <taxon>Neopterygii</taxon>
        <taxon>Teleostei</taxon>
        <taxon>Anguilliformes</taxon>
        <taxon>Anguillidae</taxon>
        <taxon>Anguilla</taxon>
    </lineage>
</organism>
<reference evidence="1" key="1">
    <citation type="submission" date="2014-11" db="EMBL/GenBank/DDBJ databases">
        <authorList>
            <person name="Amaro Gonzalez C."/>
        </authorList>
    </citation>
    <scope>NUCLEOTIDE SEQUENCE</scope>
</reference>
<reference evidence="1" key="2">
    <citation type="journal article" date="2015" name="Fish Shellfish Immunol.">
        <title>Early steps in the European eel (Anguilla anguilla)-Vibrio vulnificus interaction in the gills: Role of the RtxA13 toxin.</title>
        <authorList>
            <person name="Callol A."/>
            <person name="Pajuelo D."/>
            <person name="Ebbesson L."/>
            <person name="Teles M."/>
            <person name="MacKenzie S."/>
            <person name="Amaro C."/>
        </authorList>
    </citation>
    <scope>NUCLEOTIDE SEQUENCE</scope>
</reference>